<comment type="similarity">
    <text evidence="1">Belongs to the CutA family.</text>
</comment>
<accession>A0ABT1WE60</accession>
<organism evidence="2 3">
    <name type="scientific">Limnobacter humi</name>
    <dbReference type="NCBI Taxonomy" id="1778671"/>
    <lineage>
        <taxon>Bacteria</taxon>
        <taxon>Pseudomonadati</taxon>
        <taxon>Pseudomonadota</taxon>
        <taxon>Betaproteobacteria</taxon>
        <taxon>Burkholderiales</taxon>
        <taxon>Burkholderiaceae</taxon>
        <taxon>Limnobacter</taxon>
    </lineage>
</organism>
<dbReference type="PANTHER" id="PTHR23419">
    <property type="entry name" value="DIVALENT CATION TOLERANCE CUTA-RELATED"/>
    <property type="match status" value="1"/>
</dbReference>
<sequence>MSDAEPMDSAAVWLAYTTVGNEADAQTLAHRLVQEQLARCVTLLPGARSVYVWQGQLETTPEVLLMVKCTDAQRHAMKMVWTDLHPYELPELLFVKADDGHAPYLDWIRGV</sequence>
<gene>
    <name evidence="2" type="ORF">NQT62_02585</name>
</gene>
<evidence type="ECO:0000313" key="2">
    <source>
        <dbReference type="EMBL" id="MCQ8895326.1"/>
    </source>
</evidence>
<dbReference type="InterPro" id="IPR011322">
    <property type="entry name" value="N-reg_PII-like_a/b"/>
</dbReference>
<dbReference type="InterPro" id="IPR004323">
    <property type="entry name" value="Ion_tolerance_CutA"/>
</dbReference>
<dbReference type="Proteomes" id="UP001204142">
    <property type="component" value="Unassembled WGS sequence"/>
</dbReference>
<evidence type="ECO:0000256" key="1">
    <source>
        <dbReference type="ARBA" id="ARBA00010169"/>
    </source>
</evidence>
<name>A0ABT1WE60_9BURK</name>
<dbReference type="SUPFAM" id="SSF54913">
    <property type="entry name" value="GlnB-like"/>
    <property type="match status" value="1"/>
</dbReference>
<dbReference type="RefSeq" id="WP_256763007.1">
    <property type="nucleotide sequence ID" value="NZ_JANIGO010000001.1"/>
</dbReference>
<evidence type="ECO:0000313" key="3">
    <source>
        <dbReference type="Proteomes" id="UP001204142"/>
    </source>
</evidence>
<dbReference type="Gene3D" id="3.30.70.120">
    <property type="match status" value="1"/>
</dbReference>
<dbReference type="InterPro" id="IPR015867">
    <property type="entry name" value="N-reg_PII/ATP_PRibTrfase_C"/>
</dbReference>
<keyword evidence="3" id="KW-1185">Reference proteome</keyword>
<dbReference type="PANTHER" id="PTHR23419:SF8">
    <property type="entry name" value="FI09726P"/>
    <property type="match status" value="1"/>
</dbReference>
<dbReference type="EMBL" id="JANIGO010000001">
    <property type="protein sequence ID" value="MCQ8895326.1"/>
    <property type="molecule type" value="Genomic_DNA"/>
</dbReference>
<proteinExistence type="inferred from homology"/>
<reference evidence="2 3" key="1">
    <citation type="submission" date="2022-07" db="EMBL/GenBank/DDBJ databases">
        <authorList>
            <person name="Xamxidin M."/>
            <person name="Wu M."/>
        </authorList>
    </citation>
    <scope>NUCLEOTIDE SEQUENCE [LARGE SCALE GENOMIC DNA]</scope>
    <source>
        <strain evidence="2 3">NBRC 111650</strain>
    </source>
</reference>
<comment type="caution">
    <text evidence="2">The sequence shown here is derived from an EMBL/GenBank/DDBJ whole genome shotgun (WGS) entry which is preliminary data.</text>
</comment>
<protein>
    <submittedName>
        <fullName evidence="2">Divalent-cation tolerance protein CutA</fullName>
    </submittedName>
</protein>
<dbReference type="Pfam" id="PF03091">
    <property type="entry name" value="CutA1"/>
    <property type="match status" value="1"/>
</dbReference>